<dbReference type="AlphaFoldDB" id="A0A9Q8SRJ0"/>
<organism evidence="1 2">
    <name type="scientific">Colletotrichum lupini</name>
    <dbReference type="NCBI Taxonomy" id="145971"/>
    <lineage>
        <taxon>Eukaryota</taxon>
        <taxon>Fungi</taxon>
        <taxon>Dikarya</taxon>
        <taxon>Ascomycota</taxon>
        <taxon>Pezizomycotina</taxon>
        <taxon>Sordariomycetes</taxon>
        <taxon>Hypocreomycetidae</taxon>
        <taxon>Glomerellales</taxon>
        <taxon>Glomerellaceae</taxon>
        <taxon>Colletotrichum</taxon>
        <taxon>Colletotrichum acutatum species complex</taxon>
    </lineage>
</organism>
<dbReference type="GeneID" id="73340765"/>
<dbReference type="EMBL" id="CP019475">
    <property type="protein sequence ID" value="UQC81272.1"/>
    <property type="molecule type" value="Genomic_DNA"/>
</dbReference>
<proteinExistence type="predicted"/>
<evidence type="ECO:0000313" key="2">
    <source>
        <dbReference type="Proteomes" id="UP000830671"/>
    </source>
</evidence>
<reference evidence="1" key="1">
    <citation type="journal article" date="2021" name="Mol. Plant Microbe Interact.">
        <title>Complete Genome Sequence of the Plant-Pathogenic Fungus Colletotrichum lupini.</title>
        <authorList>
            <person name="Baroncelli R."/>
            <person name="Pensec F."/>
            <person name="Da Lio D."/>
            <person name="Boufleur T."/>
            <person name="Vicente I."/>
            <person name="Sarrocco S."/>
            <person name="Picot A."/>
            <person name="Baraldi E."/>
            <person name="Sukno S."/>
            <person name="Thon M."/>
            <person name="Le Floch G."/>
        </authorList>
    </citation>
    <scope>NUCLEOTIDE SEQUENCE</scope>
    <source>
        <strain evidence="1">IMI 504893</strain>
    </source>
</reference>
<name>A0A9Q8SRJ0_9PEZI</name>
<dbReference type="KEGG" id="clup:CLUP02_06758"/>
<dbReference type="RefSeq" id="XP_049142898.1">
    <property type="nucleotide sequence ID" value="XM_049285755.1"/>
</dbReference>
<evidence type="ECO:0000313" key="1">
    <source>
        <dbReference type="EMBL" id="UQC81272.1"/>
    </source>
</evidence>
<sequence>MRQFAGQWPVVGPSQKAVEAWSVVCRWRVHTRQFQEGWFGHYLDGSTMVKEDASFGFQSRIANIWNTASLNDLMHADDSNCNATLGNLYASQADQYKANCPGLLQAAPLPPISISKAIMDSAHSLFLSHTKSSTQQQSRDDYIQTSPIAAIY</sequence>
<gene>
    <name evidence="1" type="ORF">CLUP02_06758</name>
</gene>
<keyword evidence="2" id="KW-1185">Reference proteome</keyword>
<accession>A0A9Q8SRJ0</accession>
<protein>
    <submittedName>
        <fullName evidence="1">Uncharacterized protein</fullName>
    </submittedName>
</protein>
<dbReference type="Proteomes" id="UP000830671">
    <property type="component" value="Chromosome 3"/>
</dbReference>